<dbReference type="InterPro" id="IPR011519">
    <property type="entry name" value="UnbV_ASPIC"/>
</dbReference>
<dbReference type="PANTHER" id="PTHR44103">
    <property type="entry name" value="PROPROTEIN CONVERTASE P"/>
    <property type="match status" value="1"/>
</dbReference>
<evidence type="ECO:0000256" key="1">
    <source>
        <dbReference type="ARBA" id="ARBA00022729"/>
    </source>
</evidence>
<keyword evidence="1" id="KW-0732">Signal</keyword>
<evidence type="ECO:0000259" key="2">
    <source>
        <dbReference type="Pfam" id="PF07593"/>
    </source>
</evidence>
<proteinExistence type="predicted"/>
<accession>A0ABZ1CDN1</accession>
<dbReference type="InterPro" id="IPR013517">
    <property type="entry name" value="FG-GAP"/>
</dbReference>
<dbReference type="EMBL" id="CP139781">
    <property type="protein sequence ID" value="WRQ89598.1"/>
    <property type="molecule type" value="Genomic_DNA"/>
</dbReference>
<dbReference type="Gene3D" id="2.130.10.130">
    <property type="entry name" value="Integrin alpha, N-terminal"/>
    <property type="match status" value="2"/>
</dbReference>
<evidence type="ECO:0000313" key="4">
    <source>
        <dbReference type="Proteomes" id="UP000738431"/>
    </source>
</evidence>
<name>A0ABZ1CDN1_9BACT</name>
<organism evidence="3 4">
    <name type="scientific">Actomonas aquatica</name>
    <dbReference type="NCBI Taxonomy" id="2866162"/>
    <lineage>
        <taxon>Bacteria</taxon>
        <taxon>Pseudomonadati</taxon>
        <taxon>Verrucomicrobiota</taxon>
        <taxon>Opitutia</taxon>
        <taxon>Opitutales</taxon>
        <taxon>Opitutaceae</taxon>
        <taxon>Actomonas</taxon>
    </lineage>
</organism>
<sequence>MAAVTPLCDGGSGFTPDISGSRRWLTAFLAGATLPLALLATDVTTAVGLPPLDASRVVTVDLNNDQHADLVIRPNSRDDATPLVYLWEPNDTAPLGGTFLASDTSTLPVLSPRDVITFADLNNDGHADAIIGRYLDYLQPDFTPPTNAPLRTSWLPGRGDGTFDAPQPINAAPAATTTAIAVGDVNADGLPDLWLGNWYQRYFSGYEAFSNDLLLQYPISGDTTAIAFARWSVPGETSPLDSATDPGGRPTYGAMIARLGDPAAAELPYLLELNYGRRWNRLWQLTPFAPMIEPPTTEERLPPRPGGPLAFRGDEVARILRGVDIAPAAGFDGDKIRHGIHPQWLHARAEDDPRFKRDDELPFRANGNTFDAAVGDIDNDGDFDVFVSTIIHNWAGDSSDRSRFLVNRLQETGRLTFDSPARLSVDRVPEIVTPDNRNFNQGDIFCELADLNNDGRLDLILCSSDYSDPPPHDERLRIFLQQPDGTFADHTTALGIDHIGAGQPALLDLDQDGALDLVVGQTFNRLNAERRRTAALANGSLAADAPEDARGQAILRVYHNTWTEGRAGLVLRLVGDPTRGVTRDAIGAIATATVDLDGDPTTPPVKLIRQWVGPGGHAGKRSDALLHFGLGAAARVESLTITWPDAARTVTTHGPLNAGTHTITLSAPDA</sequence>
<dbReference type="Pfam" id="PF07593">
    <property type="entry name" value="UnbV_ASPIC"/>
    <property type="match status" value="1"/>
</dbReference>
<protein>
    <submittedName>
        <fullName evidence="3">CRTAC1 family protein</fullName>
    </submittedName>
</protein>
<dbReference type="Pfam" id="PF13517">
    <property type="entry name" value="FG-GAP_3"/>
    <property type="match status" value="3"/>
</dbReference>
<gene>
    <name evidence="3" type="ORF">K1X11_009270</name>
</gene>
<dbReference type="SUPFAM" id="SSF69318">
    <property type="entry name" value="Integrin alpha N-terminal domain"/>
    <property type="match status" value="1"/>
</dbReference>
<dbReference type="InterPro" id="IPR028994">
    <property type="entry name" value="Integrin_alpha_N"/>
</dbReference>
<evidence type="ECO:0000313" key="3">
    <source>
        <dbReference type="EMBL" id="WRQ89598.1"/>
    </source>
</evidence>
<dbReference type="PANTHER" id="PTHR44103:SF1">
    <property type="entry name" value="PROPROTEIN CONVERTASE P"/>
    <property type="match status" value="1"/>
</dbReference>
<feature type="domain" description="ASPIC/UnbV" evidence="2">
    <location>
        <begin position="585"/>
        <end position="654"/>
    </location>
</feature>
<keyword evidence="4" id="KW-1185">Reference proteome</keyword>
<dbReference type="Proteomes" id="UP000738431">
    <property type="component" value="Chromosome"/>
</dbReference>
<reference evidence="3 4" key="2">
    <citation type="submission" date="2023-12" db="EMBL/GenBank/DDBJ databases">
        <title>Description of an unclassified Opitutus bacterium of Verrucomicrobiota.</title>
        <authorList>
            <person name="Zhang D.-F."/>
        </authorList>
    </citation>
    <scope>NUCLEOTIDE SEQUENCE [LARGE SCALE GENOMIC DNA]</scope>
    <source>
        <strain evidence="3 4">WL0086</strain>
    </source>
</reference>
<dbReference type="RefSeq" id="WP_221029716.1">
    <property type="nucleotide sequence ID" value="NZ_CP139781.1"/>
</dbReference>
<reference evidence="3 4" key="1">
    <citation type="submission" date="2021-08" db="EMBL/GenBank/DDBJ databases">
        <authorList>
            <person name="Zhang D."/>
            <person name="Zhang A."/>
            <person name="Wang L."/>
        </authorList>
    </citation>
    <scope>NUCLEOTIDE SEQUENCE [LARGE SCALE GENOMIC DNA]</scope>
    <source>
        <strain evidence="3 4">WL0086</strain>
    </source>
</reference>